<evidence type="ECO:0000256" key="11">
    <source>
        <dbReference type="RuleBase" id="RU003981"/>
    </source>
</evidence>
<accession>A0A7E5W5R6</accession>
<dbReference type="Pfam" id="PF01571">
    <property type="entry name" value="GCV_T"/>
    <property type="match status" value="1"/>
</dbReference>
<dbReference type="KEGG" id="tnl:113499517"/>
<keyword evidence="8 11" id="KW-0496">Mitochondrion</keyword>
<comment type="subcellular location">
    <subcellularLocation>
        <location evidence="2 11">Mitochondrion</location>
    </subcellularLocation>
</comment>
<evidence type="ECO:0000256" key="7">
    <source>
        <dbReference type="ARBA" id="ARBA00022946"/>
    </source>
</evidence>
<evidence type="ECO:0000256" key="9">
    <source>
        <dbReference type="ARBA" id="ARBA00047665"/>
    </source>
</evidence>
<comment type="subunit">
    <text evidence="4 11">The glycine cleavage system is composed of four proteins: P, T, L and H.</text>
</comment>
<comment type="similarity">
    <text evidence="3 11">Belongs to the GcvT family.</text>
</comment>
<dbReference type="FunCoup" id="A0A7E5W5R6">
    <property type="interactions" value="392"/>
</dbReference>
<dbReference type="Gene3D" id="3.30.1360.120">
    <property type="entry name" value="Probable tRNA modification gtpase trme, domain 1"/>
    <property type="match status" value="1"/>
</dbReference>
<keyword evidence="5 11" id="KW-0032">Aminotransferase</keyword>
<dbReference type="EC" id="2.1.2.10" evidence="11"/>
<dbReference type="SUPFAM" id="SSF103025">
    <property type="entry name" value="Folate-binding domain"/>
    <property type="match status" value="1"/>
</dbReference>
<evidence type="ECO:0000313" key="15">
    <source>
        <dbReference type="RefSeq" id="XP_026735827.1"/>
    </source>
</evidence>
<name>A0A7E5W5R6_TRINI</name>
<dbReference type="GO" id="GO:0004047">
    <property type="term" value="F:aminomethyltransferase activity"/>
    <property type="evidence" value="ECO:0007669"/>
    <property type="project" value="UniProtKB-EC"/>
</dbReference>
<dbReference type="Gene3D" id="4.10.1250.10">
    <property type="entry name" value="Aminomethyltransferase fragment"/>
    <property type="match status" value="1"/>
</dbReference>
<dbReference type="InterPro" id="IPR027266">
    <property type="entry name" value="TrmE/GcvT-like"/>
</dbReference>
<dbReference type="PANTHER" id="PTHR43757:SF16">
    <property type="entry name" value="AMINOMETHYLTRANSFERASE, MITOCHONDRIAL"/>
    <property type="match status" value="1"/>
</dbReference>
<comment type="function">
    <text evidence="1 11">The glycine cleavage system catalyzes the degradation of glycine.</text>
</comment>
<evidence type="ECO:0000256" key="2">
    <source>
        <dbReference type="ARBA" id="ARBA00004173"/>
    </source>
</evidence>
<dbReference type="AlphaFoldDB" id="A0A7E5W5R6"/>
<evidence type="ECO:0000256" key="6">
    <source>
        <dbReference type="ARBA" id="ARBA00022679"/>
    </source>
</evidence>
<feature type="domain" description="Aminomethyltransferase C-terminal" evidence="13">
    <location>
        <begin position="323"/>
        <end position="402"/>
    </location>
</feature>
<sequence>MCSISRTKALIVPRFLTPKQIVPATLRWYSDESKATKTPLYNLHNKYGGKVVDFAGFLLPVQYSDLSLSESHLFTRKSASIFDVSHMLQTNVRGKDCLSWFETLCPVDLKGMKNGSSSLTVFLNEKGGIIDDLIVTKVNDENLYVVSNAGRLAVDKQHMKETSELFRKKGKDVHVQFFNTSERALIALQGPKAASVLQNVTDIPINDLMFMTSTLGKVAGVVCRVTRCGYTGEDGVEISIPAERAEEVTEALLQFDDVKLAGLGARDSLRLEAGLCLYGNDIDESVSPVEANLTWLIAKRRRAEDNFPGSSIILRQIKEGVTKRRVGIRMETGPPARKGAVLKDSKTSETVGAITSGCPAPSLGGNVAMGYVSETLKKSGTELLVNIRGKDVPCVVAKMPFVPAKYYVKK</sequence>
<evidence type="ECO:0000256" key="10">
    <source>
        <dbReference type="PIRSR" id="PIRSR006487-1"/>
    </source>
</evidence>
<protein>
    <recommendedName>
        <fullName evidence="11">Aminomethyltransferase</fullName>
        <ecNumber evidence="11">2.1.2.10</ecNumber>
    </recommendedName>
    <alternativeName>
        <fullName evidence="11">Glycine cleavage system T protein</fullName>
    </alternativeName>
</protein>
<organism evidence="14 15">
    <name type="scientific">Trichoplusia ni</name>
    <name type="common">Cabbage looper</name>
    <dbReference type="NCBI Taxonomy" id="7111"/>
    <lineage>
        <taxon>Eukaryota</taxon>
        <taxon>Metazoa</taxon>
        <taxon>Ecdysozoa</taxon>
        <taxon>Arthropoda</taxon>
        <taxon>Hexapoda</taxon>
        <taxon>Insecta</taxon>
        <taxon>Pterygota</taxon>
        <taxon>Neoptera</taxon>
        <taxon>Endopterygota</taxon>
        <taxon>Lepidoptera</taxon>
        <taxon>Glossata</taxon>
        <taxon>Ditrysia</taxon>
        <taxon>Noctuoidea</taxon>
        <taxon>Noctuidae</taxon>
        <taxon>Plusiinae</taxon>
        <taxon>Trichoplusia</taxon>
    </lineage>
</organism>
<evidence type="ECO:0000259" key="13">
    <source>
        <dbReference type="Pfam" id="PF08669"/>
    </source>
</evidence>
<evidence type="ECO:0000256" key="4">
    <source>
        <dbReference type="ARBA" id="ARBA00011690"/>
    </source>
</evidence>
<evidence type="ECO:0000313" key="14">
    <source>
        <dbReference type="Proteomes" id="UP000322000"/>
    </source>
</evidence>
<dbReference type="NCBIfam" id="NF001567">
    <property type="entry name" value="PRK00389.1"/>
    <property type="match status" value="1"/>
</dbReference>
<keyword evidence="14" id="KW-1185">Reference proteome</keyword>
<dbReference type="InterPro" id="IPR006222">
    <property type="entry name" value="GCVT_N"/>
</dbReference>
<dbReference type="FunFam" id="4.10.1250.10:FF:000002">
    <property type="entry name" value="Aminomethyltransferase"/>
    <property type="match status" value="1"/>
</dbReference>
<dbReference type="InterPro" id="IPR029043">
    <property type="entry name" value="GcvT/YgfZ_C"/>
</dbReference>
<dbReference type="SUPFAM" id="SSF101790">
    <property type="entry name" value="Aminomethyltransferase beta-barrel domain"/>
    <property type="match status" value="1"/>
</dbReference>
<dbReference type="FunFam" id="3.30.70.1400:FF:000001">
    <property type="entry name" value="Aminomethyltransferase"/>
    <property type="match status" value="1"/>
</dbReference>
<evidence type="ECO:0000256" key="3">
    <source>
        <dbReference type="ARBA" id="ARBA00008609"/>
    </source>
</evidence>
<dbReference type="RefSeq" id="XP_026735827.1">
    <property type="nucleotide sequence ID" value="XM_026880026.1"/>
</dbReference>
<comment type="catalytic activity">
    <reaction evidence="9 11">
        <text>N(6)-[(R)-S(8)-aminomethyldihydrolipoyl]-L-lysyl-[protein] + (6S)-5,6,7,8-tetrahydrofolate = N(6)-[(R)-dihydrolipoyl]-L-lysyl-[protein] + (6R)-5,10-methylene-5,6,7,8-tetrahydrofolate + NH4(+)</text>
        <dbReference type="Rhea" id="RHEA:16945"/>
        <dbReference type="Rhea" id="RHEA-COMP:10475"/>
        <dbReference type="Rhea" id="RHEA-COMP:10492"/>
        <dbReference type="ChEBI" id="CHEBI:15636"/>
        <dbReference type="ChEBI" id="CHEBI:28938"/>
        <dbReference type="ChEBI" id="CHEBI:57453"/>
        <dbReference type="ChEBI" id="CHEBI:83100"/>
        <dbReference type="ChEBI" id="CHEBI:83143"/>
        <dbReference type="EC" id="2.1.2.10"/>
    </reaction>
</comment>
<evidence type="ECO:0000256" key="8">
    <source>
        <dbReference type="ARBA" id="ARBA00023128"/>
    </source>
</evidence>
<dbReference type="FunFam" id="3.30.1360.120:FF:000014">
    <property type="entry name" value="Aminomethyltransferase"/>
    <property type="match status" value="1"/>
</dbReference>
<dbReference type="GO" id="GO:0008483">
    <property type="term" value="F:transaminase activity"/>
    <property type="evidence" value="ECO:0007669"/>
    <property type="project" value="UniProtKB-KW"/>
</dbReference>
<proteinExistence type="inferred from homology"/>
<evidence type="ECO:0000256" key="1">
    <source>
        <dbReference type="ARBA" id="ARBA00003631"/>
    </source>
</evidence>
<gene>
    <name evidence="15" type="primary">LOC113499517</name>
</gene>
<dbReference type="Pfam" id="PF08669">
    <property type="entry name" value="GCV_T_C"/>
    <property type="match status" value="1"/>
</dbReference>
<dbReference type="Proteomes" id="UP000322000">
    <property type="component" value="Chromosome 12"/>
</dbReference>
<evidence type="ECO:0000256" key="5">
    <source>
        <dbReference type="ARBA" id="ARBA00022576"/>
    </source>
</evidence>
<evidence type="ECO:0000259" key="12">
    <source>
        <dbReference type="Pfam" id="PF01571"/>
    </source>
</evidence>
<feature type="binding site" evidence="10">
    <location>
        <position position="237"/>
    </location>
    <ligand>
        <name>substrate</name>
    </ligand>
</feature>
<dbReference type="InterPro" id="IPR013977">
    <property type="entry name" value="GcvT_C"/>
</dbReference>
<reference evidence="15" key="1">
    <citation type="submission" date="2025-08" db="UniProtKB">
        <authorList>
            <consortium name="RefSeq"/>
        </authorList>
    </citation>
    <scope>IDENTIFICATION</scope>
</reference>
<dbReference type="NCBIfam" id="TIGR00528">
    <property type="entry name" value="gcvT"/>
    <property type="match status" value="1"/>
</dbReference>
<keyword evidence="6 11" id="KW-0808">Transferase</keyword>
<dbReference type="Gene3D" id="2.40.30.110">
    <property type="entry name" value="Aminomethyltransferase beta-barrel domains"/>
    <property type="match status" value="1"/>
</dbReference>
<dbReference type="OrthoDB" id="10263536at2759"/>
<dbReference type="GeneID" id="113499517"/>
<dbReference type="InterPro" id="IPR028896">
    <property type="entry name" value="GcvT/YgfZ/DmdA"/>
</dbReference>
<dbReference type="InParanoid" id="A0A7E5W5R6"/>
<dbReference type="GO" id="GO:0005960">
    <property type="term" value="C:glycine cleavage complex"/>
    <property type="evidence" value="ECO:0007669"/>
    <property type="project" value="InterPro"/>
</dbReference>
<dbReference type="PIRSF" id="PIRSF006487">
    <property type="entry name" value="GcvT"/>
    <property type="match status" value="1"/>
</dbReference>
<dbReference type="InterPro" id="IPR006223">
    <property type="entry name" value="GcvT"/>
</dbReference>
<keyword evidence="7 11" id="KW-0809">Transit peptide</keyword>
<dbReference type="GO" id="GO:0005739">
    <property type="term" value="C:mitochondrion"/>
    <property type="evidence" value="ECO:0007669"/>
    <property type="project" value="UniProtKB-SubCell"/>
</dbReference>
<dbReference type="PANTHER" id="PTHR43757">
    <property type="entry name" value="AMINOMETHYLTRANSFERASE"/>
    <property type="match status" value="1"/>
</dbReference>
<dbReference type="GO" id="GO:0006546">
    <property type="term" value="P:glycine catabolic process"/>
    <property type="evidence" value="ECO:0007669"/>
    <property type="project" value="InterPro"/>
</dbReference>
<feature type="domain" description="GCVT N-terminal" evidence="12">
    <location>
        <begin position="40"/>
        <end position="299"/>
    </location>
</feature>
<dbReference type="Gene3D" id="3.30.70.1400">
    <property type="entry name" value="Aminomethyltransferase beta-barrel domains"/>
    <property type="match status" value="1"/>
</dbReference>